<sequence length="98" mass="10496">MLRFCTTDWLIAHSIIEPFPADQEPVQPDRAAALDRKVAGGIGVGAGDPSWATPPGPARSPPPSAFVSVMNPPNAKRHRAVARRGQCHKSYVESRVNG</sequence>
<dbReference type="EMBL" id="OW152825">
    <property type="protein sequence ID" value="CAH2041237.1"/>
    <property type="molecule type" value="Genomic_DNA"/>
</dbReference>
<reference evidence="1" key="1">
    <citation type="submission" date="2022-03" db="EMBL/GenBank/DDBJ databases">
        <authorList>
            <person name="Martin H S."/>
        </authorList>
    </citation>
    <scope>NUCLEOTIDE SEQUENCE</scope>
</reference>
<name>A0ABN8HWF6_9NEOP</name>
<proteinExistence type="predicted"/>
<accession>A0ABN8HWF6</accession>
<feature type="non-terminal residue" evidence="1">
    <location>
        <position position="1"/>
    </location>
</feature>
<keyword evidence="2" id="KW-1185">Reference proteome</keyword>
<gene>
    <name evidence="1" type="ORF">IPOD504_LOCUS3013</name>
</gene>
<evidence type="ECO:0000313" key="2">
    <source>
        <dbReference type="Proteomes" id="UP000837857"/>
    </source>
</evidence>
<evidence type="ECO:0000313" key="1">
    <source>
        <dbReference type="EMBL" id="CAH2041237.1"/>
    </source>
</evidence>
<protein>
    <submittedName>
        <fullName evidence="1">Uncharacterized protein</fullName>
    </submittedName>
</protein>
<organism evidence="1 2">
    <name type="scientific">Iphiclides podalirius</name>
    <name type="common">scarce swallowtail</name>
    <dbReference type="NCBI Taxonomy" id="110791"/>
    <lineage>
        <taxon>Eukaryota</taxon>
        <taxon>Metazoa</taxon>
        <taxon>Ecdysozoa</taxon>
        <taxon>Arthropoda</taxon>
        <taxon>Hexapoda</taxon>
        <taxon>Insecta</taxon>
        <taxon>Pterygota</taxon>
        <taxon>Neoptera</taxon>
        <taxon>Endopterygota</taxon>
        <taxon>Lepidoptera</taxon>
        <taxon>Glossata</taxon>
        <taxon>Ditrysia</taxon>
        <taxon>Papilionoidea</taxon>
        <taxon>Papilionidae</taxon>
        <taxon>Papilioninae</taxon>
        <taxon>Iphiclides</taxon>
    </lineage>
</organism>
<dbReference type="Proteomes" id="UP000837857">
    <property type="component" value="Chromosome 13"/>
</dbReference>